<protein>
    <recommendedName>
        <fullName evidence="1">Gcp-like domain-containing protein</fullName>
    </recommendedName>
</protein>
<dbReference type="EMBL" id="PFBO01000051">
    <property type="protein sequence ID" value="PIT90520.1"/>
    <property type="molecule type" value="Genomic_DNA"/>
</dbReference>
<name>A0A2M6WCK0_9BACT</name>
<comment type="caution">
    <text evidence="2">The sequence shown here is derived from an EMBL/GenBank/DDBJ whole genome shotgun (WGS) entry which is preliminary data.</text>
</comment>
<organism evidence="2 3">
    <name type="scientific">Candidatus Komeilibacteria bacterium CG10_big_fil_rev_8_21_14_0_10_41_13</name>
    <dbReference type="NCBI Taxonomy" id="1974476"/>
    <lineage>
        <taxon>Bacteria</taxon>
        <taxon>Candidatus Komeiliibacteriota</taxon>
    </lineage>
</organism>
<dbReference type="InterPro" id="IPR043129">
    <property type="entry name" value="ATPase_NBD"/>
</dbReference>
<proteinExistence type="predicted"/>
<dbReference type="Gene3D" id="3.30.420.40">
    <property type="match status" value="1"/>
</dbReference>
<evidence type="ECO:0000313" key="3">
    <source>
        <dbReference type="Proteomes" id="UP000230543"/>
    </source>
</evidence>
<gene>
    <name evidence="2" type="ORF">COU22_01685</name>
</gene>
<dbReference type="AlphaFoldDB" id="A0A2M6WCK0"/>
<sequence>MILFINTSQADLIDLKLIKRRKVVKELVSHESYKHAELLLTMINELVGDVKKIKALVVVSGPGAFSALRLGLATANTLAWSLKLPIIEVSVKEAEENLIEVLDKKLYNKVKGKFIPVTPNYGKEANITKPKKVKK</sequence>
<dbReference type="Proteomes" id="UP000230543">
    <property type="component" value="Unassembled WGS sequence"/>
</dbReference>
<dbReference type="InterPro" id="IPR000905">
    <property type="entry name" value="Gcp-like_dom"/>
</dbReference>
<accession>A0A2M6WCK0</accession>
<feature type="domain" description="Gcp-like" evidence="1">
    <location>
        <begin position="33"/>
        <end position="90"/>
    </location>
</feature>
<evidence type="ECO:0000313" key="2">
    <source>
        <dbReference type="EMBL" id="PIT90520.1"/>
    </source>
</evidence>
<evidence type="ECO:0000259" key="1">
    <source>
        <dbReference type="Pfam" id="PF00814"/>
    </source>
</evidence>
<reference evidence="3" key="1">
    <citation type="submission" date="2017-09" db="EMBL/GenBank/DDBJ databases">
        <title>Depth-based differentiation of microbial function through sediment-hosted aquifers and enrichment of novel symbionts in the deep terrestrial subsurface.</title>
        <authorList>
            <person name="Probst A.J."/>
            <person name="Ladd B."/>
            <person name="Jarett J.K."/>
            <person name="Geller-Mcgrath D.E."/>
            <person name="Sieber C.M.K."/>
            <person name="Emerson J.B."/>
            <person name="Anantharaman K."/>
            <person name="Thomas B.C."/>
            <person name="Malmstrom R."/>
            <person name="Stieglmeier M."/>
            <person name="Klingl A."/>
            <person name="Woyke T."/>
            <person name="Ryan C.M."/>
            <person name="Banfield J.F."/>
        </authorList>
    </citation>
    <scope>NUCLEOTIDE SEQUENCE [LARGE SCALE GENOMIC DNA]</scope>
</reference>
<dbReference type="SUPFAM" id="SSF53067">
    <property type="entry name" value="Actin-like ATPase domain"/>
    <property type="match status" value="1"/>
</dbReference>
<dbReference type="Pfam" id="PF00814">
    <property type="entry name" value="TsaD"/>
    <property type="match status" value="1"/>
</dbReference>